<organism evidence="2">
    <name type="scientific">Micromonas pusilla</name>
    <name type="common">Picoplanktonic green alga</name>
    <name type="synonym">Chromulina pusilla</name>
    <dbReference type="NCBI Taxonomy" id="38833"/>
    <lineage>
        <taxon>Eukaryota</taxon>
        <taxon>Viridiplantae</taxon>
        <taxon>Chlorophyta</taxon>
        <taxon>Mamiellophyceae</taxon>
        <taxon>Mamiellales</taxon>
        <taxon>Mamiellaceae</taxon>
        <taxon>Micromonas</taxon>
    </lineage>
</organism>
<dbReference type="PANTHER" id="PTHR22916">
    <property type="entry name" value="GLYCOSYLTRANSFERASE"/>
    <property type="match status" value="1"/>
</dbReference>
<name>A0A7R9TVB3_MICPS</name>
<dbReference type="GO" id="GO:0016758">
    <property type="term" value="F:hexosyltransferase activity"/>
    <property type="evidence" value="ECO:0007669"/>
    <property type="project" value="UniProtKB-ARBA"/>
</dbReference>
<feature type="domain" description="Glycosyltransferase 2-like" evidence="1">
    <location>
        <begin position="431"/>
        <end position="607"/>
    </location>
</feature>
<sequence>MDSEAMRKCFHRDGILYLKDILDVTTIERFREEIGQTLANPTISPESGISLSVSLSEPSSWPQGTSRRVIEVVPSGVGRHWEKIAHVPTLANALDVLLGKEAWKLPKNQLLSDAHRIRHWYCPIVFPEDSLTGDISSCSQARVIGNEDVRKSKLVMASGKNKQSVCWESWESVNRRRVRGKGWHVDIGPGFDADGQRRLVGHPCHGVVILLLLSDWKPGGGGTAFLRGSHHWVAREIYKYVPRGIRHNKLNSKVASFCSEASTRALLQQTNKRDFRHRESNRIGLIEQVVGSCGSVVLMHPWLLHCGTTNISMEPRLMANGMACLLCDPLSEQNSAIAYSKGIPRSARPLLTEEFLSKISGRALARSQTTCAYSALRNEKLSRTVLFATDCVATAAIWEGLNPLRGLGSPLSREWRRENNILLDSYLPSVSIIIPVYNADEWLDECLASAITQSYRGPVEISVYNDASTDRSDEIIHAWTPILRSHSLSVIAADRQWQRTCVVTQIPYLRDEYIRAGGIGHSKNECVDQSVGDFLVFLDADDVLRPRRVHAQVQLLGVCSTVLVGGCWRRFPHGSTKHYAQWANALADPTDLWLEQFRETTVQMPTWCMERSIFFSTGGFVESSPEAGEGEDLVFFHAFLNLCGQYNLSRGLPSFARAGCQTDPVLLYRWSPGSGTTRVPRQRLLHIRAVAFEYRVLSSFAWSRFAVWGAGRDGRNFLSALSLKAFKQVAAFIDIDPKKCGRVYKISRRCLSLEVPIHHFLVFIDNVKHEGHIWASGGKIPKARHQRPIPIVVCVSKRRKGSGNIGDLERNVDMVELTEGDTLWYIT</sequence>
<evidence type="ECO:0000259" key="1">
    <source>
        <dbReference type="Pfam" id="PF00535"/>
    </source>
</evidence>
<reference evidence="2" key="1">
    <citation type="submission" date="2021-01" db="EMBL/GenBank/DDBJ databases">
        <authorList>
            <person name="Corre E."/>
            <person name="Pelletier E."/>
            <person name="Niang G."/>
            <person name="Scheremetjew M."/>
            <person name="Finn R."/>
            <person name="Kale V."/>
            <person name="Holt S."/>
            <person name="Cochrane G."/>
            <person name="Meng A."/>
            <person name="Brown T."/>
            <person name="Cohen L."/>
        </authorList>
    </citation>
    <scope>NUCLEOTIDE SEQUENCE</scope>
    <source>
        <strain evidence="2">RCC1614</strain>
    </source>
</reference>
<gene>
    <name evidence="2" type="ORF">MPUS1402_LOCUS9776</name>
</gene>
<dbReference type="SUPFAM" id="SSF51197">
    <property type="entry name" value="Clavaminate synthase-like"/>
    <property type="match status" value="1"/>
</dbReference>
<dbReference type="InterPro" id="IPR008775">
    <property type="entry name" value="Phytyl_CoA_dOase-like"/>
</dbReference>
<dbReference type="Pfam" id="PF00535">
    <property type="entry name" value="Glycos_transf_2"/>
    <property type="match status" value="1"/>
</dbReference>
<dbReference type="Pfam" id="PF05721">
    <property type="entry name" value="PhyH"/>
    <property type="match status" value="1"/>
</dbReference>
<protein>
    <recommendedName>
        <fullName evidence="1">Glycosyltransferase 2-like domain-containing protein</fullName>
    </recommendedName>
</protein>
<dbReference type="InterPro" id="IPR029044">
    <property type="entry name" value="Nucleotide-diphossugar_trans"/>
</dbReference>
<evidence type="ECO:0000313" key="2">
    <source>
        <dbReference type="EMBL" id="CAD8245580.1"/>
    </source>
</evidence>
<dbReference type="PANTHER" id="PTHR22916:SF3">
    <property type="entry name" value="UDP-GLCNAC:BETAGAL BETA-1,3-N-ACETYLGLUCOSAMINYLTRANSFERASE-LIKE PROTEIN 1"/>
    <property type="match status" value="1"/>
</dbReference>
<dbReference type="InterPro" id="IPR001173">
    <property type="entry name" value="Glyco_trans_2-like"/>
</dbReference>
<proteinExistence type="predicted"/>
<dbReference type="AlphaFoldDB" id="A0A7R9TVB3"/>
<dbReference type="Gene3D" id="2.60.120.620">
    <property type="entry name" value="q2cbj1_9rhob like domain"/>
    <property type="match status" value="1"/>
</dbReference>
<dbReference type="EMBL" id="HBDY01012915">
    <property type="protein sequence ID" value="CAD8245580.1"/>
    <property type="molecule type" value="Transcribed_RNA"/>
</dbReference>
<dbReference type="Gene3D" id="3.90.550.10">
    <property type="entry name" value="Spore Coat Polysaccharide Biosynthesis Protein SpsA, Chain A"/>
    <property type="match status" value="1"/>
</dbReference>
<accession>A0A7R9TVB3</accession>
<dbReference type="SUPFAM" id="SSF53448">
    <property type="entry name" value="Nucleotide-diphospho-sugar transferases"/>
    <property type="match status" value="1"/>
</dbReference>